<feature type="compositionally biased region" description="Basic and acidic residues" evidence="1">
    <location>
        <begin position="71"/>
        <end position="99"/>
    </location>
</feature>
<evidence type="ECO:0000256" key="1">
    <source>
        <dbReference type="SAM" id="MobiDB-lite"/>
    </source>
</evidence>
<accession>A0ABM2A4I4</accession>
<feature type="compositionally biased region" description="Acidic residues" evidence="1">
    <location>
        <begin position="370"/>
        <end position="381"/>
    </location>
</feature>
<organism evidence="3 4">
    <name type="scientific">Aedes albopictus</name>
    <name type="common">Asian tiger mosquito</name>
    <name type="synonym">Stegomyia albopicta</name>
    <dbReference type="NCBI Taxonomy" id="7160"/>
    <lineage>
        <taxon>Eukaryota</taxon>
        <taxon>Metazoa</taxon>
        <taxon>Ecdysozoa</taxon>
        <taxon>Arthropoda</taxon>
        <taxon>Hexapoda</taxon>
        <taxon>Insecta</taxon>
        <taxon>Pterygota</taxon>
        <taxon>Neoptera</taxon>
        <taxon>Endopterygota</taxon>
        <taxon>Diptera</taxon>
        <taxon>Nematocera</taxon>
        <taxon>Culicoidea</taxon>
        <taxon>Culicidae</taxon>
        <taxon>Culicinae</taxon>
        <taxon>Aedini</taxon>
        <taxon>Aedes</taxon>
        <taxon>Stegomyia</taxon>
    </lineage>
</organism>
<dbReference type="EnsemblMetazoa" id="AALFPA23_024374.R36336">
    <property type="protein sequence ID" value="AALFPA23_024374.P36336"/>
    <property type="gene ID" value="AALFPA23_024374"/>
</dbReference>
<feature type="signal peptide" evidence="2">
    <location>
        <begin position="1"/>
        <end position="18"/>
    </location>
</feature>
<reference evidence="3" key="2">
    <citation type="submission" date="2025-05" db="UniProtKB">
        <authorList>
            <consortium name="EnsemblMetazoa"/>
        </authorList>
    </citation>
    <scope>IDENTIFICATION</scope>
    <source>
        <strain evidence="3">Foshan</strain>
    </source>
</reference>
<protein>
    <recommendedName>
        <fullName evidence="5">Secreted protein</fullName>
    </recommendedName>
</protein>
<keyword evidence="2" id="KW-0732">Signal</keyword>
<evidence type="ECO:0008006" key="5">
    <source>
        <dbReference type="Google" id="ProtNLM"/>
    </source>
</evidence>
<dbReference type="GeneID" id="115255828"/>
<proteinExistence type="predicted"/>
<dbReference type="Proteomes" id="UP000069940">
    <property type="component" value="Unassembled WGS sequence"/>
</dbReference>
<feature type="region of interest" description="Disordered" evidence="1">
    <location>
        <begin position="70"/>
        <end position="99"/>
    </location>
</feature>
<feature type="chain" id="PRO_5045193557" description="Secreted protein" evidence="2">
    <location>
        <begin position="19"/>
        <end position="429"/>
    </location>
</feature>
<keyword evidence="4" id="KW-1185">Reference proteome</keyword>
<feature type="region of interest" description="Disordered" evidence="1">
    <location>
        <begin position="362"/>
        <end position="429"/>
    </location>
</feature>
<name>A0ABM2A4I4_AEDAL</name>
<evidence type="ECO:0000313" key="4">
    <source>
        <dbReference type="Proteomes" id="UP000069940"/>
    </source>
</evidence>
<evidence type="ECO:0000313" key="3">
    <source>
        <dbReference type="EnsemblMetazoa" id="AALFPA23_024374.P36336"/>
    </source>
</evidence>
<reference evidence="4" key="1">
    <citation type="journal article" date="2015" name="Proc. Natl. Acad. Sci. U.S.A.">
        <title>Genome sequence of the Asian Tiger mosquito, Aedes albopictus, reveals insights into its biology, genetics, and evolution.</title>
        <authorList>
            <person name="Chen X.G."/>
            <person name="Jiang X."/>
            <person name="Gu J."/>
            <person name="Xu M."/>
            <person name="Wu Y."/>
            <person name="Deng Y."/>
            <person name="Zhang C."/>
            <person name="Bonizzoni M."/>
            <person name="Dermauw W."/>
            <person name="Vontas J."/>
            <person name="Armbruster P."/>
            <person name="Huang X."/>
            <person name="Yang Y."/>
            <person name="Zhang H."/>
            <person name="He W."/>
            <person name="Peng H."/>
            <person name="Liu Y."/>
            <person name="Wu K."/>
            <person name="Chen J."/>
            <person name="Lirakis M."/>
            <person name="Topalis P."/>
            <person name="Van Leeuwen T."/>
            <person name="Hall A.B."/>
            <person name="Jiang X."/>
            <person name="Thorpe C."/>
            <person name="Mueller R.L."/>
            <person name="Sun C."/>
            <person name="Waterhouse R.M."/>
            <person name="Yan G."/>
            <person name="Tu Z.J."/>
            <person name="Fang X."/>
            <person name="James A.A."/>
        </authorList>
    </citation>
    <scope>NUCLEOTIDE SEQUENCE [LARGE SCALE GENOMIC DNA]</scope>
    <source>
        <strain evidence="4">Foshan</strain>
    </source>
</reference>
<evidence type="ECO:0000256" key="2">
    <source>
        <dbReference type="SAM" id="SignalP"/>
    </source>
</evidence>
<sequence length="429" mass="49858">MSVLGFLVLASLLGCGFAHVPYHRSGRHFCGHHRQPHAYQWEVLKDHVNSYQPRYHDSYYYNYPSPAKYVHKPEPKPHKQEPKSYKPEPKPHMPDIKHCSSHEEGQKYLQLYRLIRVIDLFRAPPKYHKKITSLDKLVQQLTKQSLQDELVKLVRHVEGYEQVTQLEHGHPDHEMYVLVNDDARLLLTIQKTLNALDLDDYDDHYHDQQHRDHQQHKQHHGCCYHHKELCYELRQLRDQANSLKLSHLKKQPIKGHAFQSKSLDNLDQQQQQYHQQIEEQMLNEFAAAMERFVQEQVIDTKYNQMYGKPQQEPAPFIDDVIHPVPSKTPEQASAPWIGSFFGMGNHVPGHQLSDPAKMDNIDEQKRQEAEDIAEDAAEAAEGEARELPDDDEGKLDGPTRLDLLADLVGSRKNESTPEPVAVLSRQKLL</sequence>
<dbReference type="RefSeq" id="XP_062711423.1">
    <property type="nucleotide sequence ID" value="XM_062855439.1"/>
</dbReference>